<dbReference type="RefSeq" id="XP_012212529.1">
    <property type="nucleotide sequence ID" value="XM_012357139.1"/>
</dbReference>
<evidence type="ECO:0000313" key="2">
    <source>
        <dbReference type="EMBL" id="KDO16762.1"/>
    </source>
</evidence>
<feature type="compositionally biased region" description="Low complexity" evidence="1">
    <location>
        <begin position="61"/>
        <end position="77"/>
    </location>
</feature>
<evidence type="ECO:0000313" key="3">
    <source>
        <dbReference type="Proteomes" id="UP000030745"/>
    </source>
</evidence>
<dbReference type="KEGG" id="spar:SPRG_17751"/>
<dbReference type="VEuPathDB" id="FungiDB:SPRG_17751"/>
<feature type="region of interest" description="Disordered" evidence="1">
    <location>
        <begin position="193"/>
        <end position="220"/>
    </location>
</feature>
<reference evidence="2 3" key="1">
    <citation type="journal article" date="2013" name="PLoS Genet.">
        <title>Distinctive expansion of potential virulence genes in the genome of the oomycete fish pathogen Saprolegnia parasitica.</title>
        <authorList>
            <person name="Jiang R.H."/>
            <person name="de Bruijn I."/>
            <person name="Haas B.J."/>
            <person name="Belmonte R."/>
            <person name="Lobach L."/>
            <person name="Christie J."/>
            <person name="van den Ackerveken G."/>
            <person name="Bottin A."/>
            <person name="Bulone V."/>
            <person name="Diaz-Moreno S.M."/>
            <person name="Dumas B."/>
            <person name="Fan L."/>
            <person name="Gaulin E."/>
            <person name="Govers F."/>
            <person name="Grenville-Briggs L.J."/>
            <person name="Horner N.R."/>
            <person name="Levin J.Z."/>
            <person name="Mammella M."/>
            <person name="Meijer H.J."/>
            <person name="Morris P."/>
            <person name="Nusbaum C."/>
            <person name="Oome S."/>
            <person name="Phillips A.J."/>
            <person name="van Rooyen D."/>
            <person name="Rzeszutek E."/>
            <person name="Saraiva M."/>
            <person name="Secombes C.J."/>
            <person name="Seidl M.F."/>
            <person name="Snel B."/>
            <person name="Stassen J.H."/>
            <person name="Sykes S."/>
            <person name="Tripathy S."/>
            <person name="van den Berg H."/>
            <person name="Vega-Arreguin J.C."/>
            <person name="Wawra S."/>
            <person name="Young S.K."/>
            <person name="Zeng Q."/>
            <person name="Dieguez-Uribeondo J."/>
            <person name="Russ C."/>
            <person name="Tyler B.M."/>
            <person name="van West P."/>
        </authorList>
    </citation>
    <scope>NUCLEOTIDE SEQUENCE [LARGE SCALE GENOMIC DNA]</scope>
    <source>
        <strain evidence="2 3">CBS 223.65</strain>
    </source>
</reference>
<proteinExistence type="predicted"/>
<accession>A0A067BQ21</accession>
<dbReference type="Proteomes" id="UP000030745">
    <property type="component" value="Unassembled WGS sequence"/>
</dbReference>
<dbReference type="EMBL" id="KK583940">
    <property type="protein sequence ID" value="KDO16762.1"/>
    <property type="molecule type" value="Genomic_DNA"/>
</dbReference>
<feature type="region of interest" description="Disordered" evidence="1">
    <location>
        <begin position="59"/>
        <end position="88"/>
    </location>
</feature>
<keyword evidence="3" id="KW-1185">Reference proteome</keyword>
<evidence type="ECO:0000256" key="1">
    <source>
        <dbReference type="SAM" id="MobiDB-lite"/>
    </source>
</evidence>
<dbReference type="GeneID" id="24139281"/>
<protein>
    <submittedName>
        <fullName evidence="2">Uncharacterized protein</fullName>
    </submittedName>
</protein>
<name>A0A067BQ21_SAPPC</name>
<organism evidence="2 3">
    <name type="scientific">Saprolegnia parasitica (strain CBS 223.65)</name>
    <dbReference type="NCBI Taxonomy" id="695850"/>
    <lineage>
        <taxon>Eukaryota</taxon>
        <taxon>Sar</taxon>
        <taxon>Stramenopiles</taxon>
        <taxon>Oomycota</taxon>
        <taxon>Saprolegniomycetes</taxon>
        <taxon>Saprolegniales</taxon>
        <taxon>Saprolegniaceae</taxon>
        <taxon>Saprolegnia</taxon>
    </lineage>
</organism>
<sequence>MTTLNQISGDAAMTRDDDAAMTHDDDACLAAMRAARAGAYAPTTPSASVVRPPAFLATTPAPSEAADAQDAPAHAESGATANTDAEDARRWKTACEQLEARVRSLESSMASEIGLYTAARLAANACATTFDRTSQELSAAGRVLMAQADNYEASLSFAQRALDEQAERTQTRNAWLQGHLTALNMPMPMPMPGFAPFPDSTTPDMKDTDMEADDDNSATL</sequence>
<feature type="compositionally biased region" description="Acidic residues" evidence="1">
    <location>
        <begin position="210"/>
        <end position="220"/>
    </location>
</feature>
<gene>
    <name evidence="2" type="ORF">SPRG_17751</name>
</gene>
<dbReference type="AlphaFoldDB" id="A0A067BQ21"/>